<dbReference type="AlphaFoldDB" id="A0A5N4WMJ9"/>
<accession>A0A5N4WMJ9</accession>
<organism evidence="1 2">
    <name type="scientific">Acinetobacter tandoii</name>
    <dbReference type="NCBI Taxonomy" id="202954"/>
    <lineage>
        <taxon>Bacteria</taxon>
        <taxon>Pseudomonadati</taxon>
        <taxon>Pseudomonadota</taxon>
        <taxon>Gammaproteobacteria</taxon>
        <taxon>Moraxellales</taxon>
        <taxon>Moraxellaceae</taxon>
        <taxon>Acinetobacter</taxon>
    </lineage>
</organism>
<evidence type="ECO:0000313" key="2">
    <source>
        <dbReference type="Proteomes" id="UP000325788"/>
    </source>
</evidence>
<dbReference type="EMBL" id="VXLD01000002">
    <property type="protein sequence ID" value="KAB1857836.1"/>
    <property type="molecule type" value="Genomic_DNA"/>
</dbReference>
<evidence type="ECO:0000313" key="1">
    <source>
        <dbReference type="EMBL" id="KAB1857836.1"/>
    </source>
</evidence>
<gene>
    <name evidence="1" type="ORF">F4W09_03595</name>
</gene>
<sequence length="146" mass="16637">MEIRVYVNRSTAINHPRNYHVSSIAELEVILGQEVVLLKHPRPELGLGGVVNVFRTAQQLGIHVDVEERVADPVCFIINLHESPISPLYKLYKKKYFSVAKPEKHFSFLSEEDYKNILHFFFEVLGKAGWPSKTSNPSGSGRYNNV</sequence>
<proteinExistence type="predicted"/>
<protein>
    <submittedName>
        <fullName evidence="1">Uncharacterized protein</fullName>
    </submittedName>
</protein>
<dbReference type="RefSeq" id="WP_151504054.1">
    <property type="nucleotide sequence ID" value="NZ_VXLD01000002.1"/>
</dbReference>
<reference evidence="1 2" key="1">
    <citation type="submission" date="2019-09" db="EMBL/GenBank/DDBJ databases">
        <title>Draft genome sequence of Acinetobacter tandoii W4-4-4 isolated from environmental water sample.</title>
        <authorList>
            <person name="Wee S.K."/>
            <person name="Yan B."/>
            <person name="Mustaffa S.B."/>
            <person name="Yap E.P.H."/>
        </authorList>
    </citation>
    <scope>NUCLEOTIDE SEQUENCE [LARGE SCALE GENOMIC DNA]</scope>
    <source>
        <strain evidence="1 2">W4-4-4</strain>
    </source>
</reference>
<name>A0A5N4WMJ9_9GAMM</name>
<comment type="caution">
    <text evidence="1">The sequence shown here is derived from an EMBL/GenBank/DDBJ whole genome shotgun (WGS) entry which is preliminary data.</text>
</comment>
<dbReference type="Proteomes" id="UP000325788">
    <property type="component" value="Unassembled WGS sequence"/>
</dbReference>